<proteinExistence type="predicted"/>
<reference evidence="1 2" key="1">
    <citation type="submission" date="2017-09" db="EMBL/GenBank/DDBJ databases">
        <title>Comparative genomics of rhizobia isolated from Phaseolus vulgaris in China.</title>
        <authorList>
            <person name="Tong W."/>
        </authorList>
    </citation>
    <scope>NUCLEOTIDE SEQUENCE [LARGE SCALE GENOMIC DNA]</scope>
    <source>
        <strain evidence="1 2">Y27</strain>
    </source>
</reference>
<accession>A0ABX4J4K4</accession>
<gene>
    <name evidence="1" type="ORF">CO662_21900</name>
</gene>
<evidence type="ECO:0000313" key="2">
    <source>
        <dbReference type="Proteomes" id="UP000219972"/>
    </source>
</evidence>
<evidence type="ECO:0008006" key="3">
    <source>
        <dbReference type="Google" id="ProtNLM"/>
    </source>
</evidence>
<name>A0ABX4J4K4_9HYPH</name>
<comment type="caution">
    <text evidence="1">The sequence shown here is derived from an EMBL/GenBank/DDBJ whole genome shotgun (WGS) entry which is preliminary data.</text>
</comment>
<organism evidence="1 2">
    <name type="scientific">Rhizobium anhuiense</name>
    <dbReference type="NCBI Taxonomy" id="1184720"/>
    <lineage>
        <taxon>Bacteria</taxon>
        <taxon>Pseudomonadati</taxon>
        <taxon>Pseudomonadota</taxon>
        <taxon>Alphaproteobacteria</taxon>
        <taxon>Hyphomicrobiales</taxon>
        <taxon>Rhizobiaceae</taxon>
        <taxon>Rhizobium/Agrobacterium group</taxon>
        <taxon>Rhizobium</taxon>
    </lineage>
</organism>
<sequence length="171" mass="19731">MSQKANMRLEFNGITDPHLRNELRAWFHRQHSDRFTEEETLLQCIVALSYLNEDRPTIRLLMIVQEFLIMEDARQHGREPMRACSYTTMRKRIEDLPRRLVKKARSGRKTGVPSISDTFAHFGVGTPFEDAVGEPEVQEVDTAYGSPFDMISAKPTAHGVVKVHFQFKPRS</sequence>
<dbReference type="RefSeq" id="WP_097543942.1">
    <property type="nucleotide sequence ID" value="NZ_NWSL01000014.1"/>
</dbReference>
<dbReference type="EMBL" id="NWSL01000014">
    <property type="protein sequence ID" value="PDS49730.1"/>
    <property type="molecule type" value="Genomic_DNA"/>
</dbReference>
<dbReference type="Proteomes" id="UP000219972">
    <property type="component" value="Unassembled WGS sequence"/>
</dbReference>
<protein>
    <recommendedName>
        <fullName evidence="3">DUF2913 family protein</fullName>
    </recommendedName>
</protein>
<keyword evidence="2" id="KW-1185">Reference proteome</keyword>
<evidence type="ECO:0000313" key="1">
    <source>
        <dbReference type="EMBL" id="PDS49730.1"/>
    </source>
</evidence>